<dbReference type="Gene3D" id="3.40.309.10">
    <property type="entry name" value="Aldehyde Dehydrogenase, Chain A, domain 2"/>
    <property type="match status" value="1"/>
</dbReference>
<dbReference type="InterPro" id="IPR016161">
    <property type="entry name" value="Ald_DH/histidinol_DH"/>
</dbReference>
<sequence>MDERDGAVVSPEVVADVDPRSPLSQQELFGPAVAVSPAADWESAIAQANGTAYGLGAGVFTSDVAGAVRAVLEIDAGTSTSRAS</sequence>
<evidence type="ECO:0000259" key="3">
    <source>
        <dbReference type="Pfam" id="PF00171"/>
    </source>
</evidence>
<comment type="caution">
    <text evidence="4">The sequence shown here is derived from an EMBL/GenBank/DDBJ whole genome shotgun (WGS) entry which is preliminary data.</text>
</comment>
<evidence type="ECO:0000256" key="2">
    <source>
        <dbReference type="ARBA" id="ARBA00023002"/>
    </source>
</evidence>
<organism evidence="4 5">
    <name type="scientific">Streptomyces yatensis</name>
    <dbReference type="NCBI Taxonomy" id="155177"/>
    <lineage>
        <taxon>Bacteria</taxon>
        <taxon>Bacillati</taxon>
        <taxon>Actinomycetota</taxon>
        <taxon>Actinomycetes</taxon>
        <taxon>Kitasatosporales</taxon>
        <taxon>Streptomycetaceae</taxon>
        <taxon>Streptomyces</taxon>
        <taxon>Streptomyces violaceusniger group</taxon>
    </lineage>
</organism>
<feature type="domain" description="Aldehyde dehydrogenase" evidence="3">
    <location>
        <begin position="3"/>
        <end position="78"/>
    </location>
</feature>
<dbReference type="PANTHER" id="PTHR42991:SF1">
    <property type="entry name" value="ALDEHYDE DEHYDROGENASE"/>
    <property type="match status" value="1"/>
</dbReference>
<dbReference type="InterPro" id="IPR015590">
    <property type="entry name" value="Aldehyde_DH_dom"/>
</dbReference>
<dbReference type="Proteomes" id="UP001499947">
    <property type="component" value="Unassembled WGS sequence"/>
</dbReference>
<keyword evidence="5" id="KW-1185">Reference proteome</keyword>
<evidence type="ECO:0000313" key="4">
    <source>
        <dbReference type="EMBL" id="GAA1707738.1"/>
    </source>
</evidence>
<evidence type="ECO:0000256" key="1">
    <source>
        <dbReference type="ARBA" id="ARBA00009986"/>
    </source>
</evidence>
<dbReference type="SUPFAM" id="SSF53720">
    <property type="entry name" value="ALDH-like"/>
    <property type="match status" value="1"/>
</dbReference>
<dbReference type="Pfam" id="PF00171">
    <property type="entry name" value="Aldedh"/>
    <property type="match status" value="1"/>
</dbReference>
<dbReference type="PANTHER" id="PTHR42991">
    <property type="entry name" value="ALDEHYDE DEHYDROGENASE"/>
    <property type="match status" value="1"/>
</dbReference>
<accession>A0ABN2IMQ4</accession>
<protein>
    <recommendedName>
        <fullName evidence="3">Aldehyde dehydrogenase domain-containing protein</fullName>
    </recommendedName>
</protein>
<proteinExistence type="inferred from homology"/>
<dbReference type="InterPro" id="IPR016163">
    <property type="entry name" value="Ald_DH_C"/>
</dbReference>
<evidence type="ECO:0000313" key="5">
    <source>
        <dbReference type="Proteomes" id="UP001499947"/>
    </source>
</evidence>
<keyword evidence="2" id="KW-0560">Oxidoreductase</keyword>
<name>A0ABN2IMQ4_9ACTN</name>
<comment type="similarity">
    <text evidence="1">Belongs to the aldehyde dehydrogenase family.</text>
</comment>
<dbReference type="InterPro" id="IPR051020">
    <property type="entry name" value="ALDH-related_metabolic_enz"/>
</dbReference>
<dbReference type="EMBL" id="BAAALR010000063">
    <property type="protein sequence ID" value="GAA1707738.1"/>
    <property type="molecule type" value="Genomic_DNA"/>
</dbReference>
<reference evidence="5" key="1">
    <citation type="journal article" date="2019" name="Int. J. Syst. Evol. Microbiol.">
        <title>The Global Catalogue of Microorganisms (GCM) 10K type strain sequencing project: providing services to taxonomists for standard genome sequencing and annotation.</title>
        <authorList>
            <consortium name="The Broad Institute Genomics Platform"/>
            <consortium name="The Broad Institute Genome Sequencing Center for Infectious Disease"/>
            <person name="Wu L."/>
            <person name="Ma J."/>
        </authorList>
    </citation>
    <scope>NUCLEOTIDE SEQUENCE [LARGE SCALE GENOMIC DNA]</scope>
    <source>
        <strain evidence="5">JCM 13244</strain>
    </source>
</reference>
<gene>
    <name evidence="4" type="ORF">GCM10009680_55660</name>
</gene>